<feature type="transmembrane region" description="Helical" evidence="1">
    <location>
        <begin position="29"/>
        <end position="54"/>
    </location>
</feature>
<evidence type="ECO:0000313" key="3">
    <source>
        <dbReference type="Proteomes" id="UP001179614"/>
    </source>
</evidence>
<evidence type="ECO:0008006" key="4">
    <source>
        <dbReference type="Google" id="ProtNLM"/>
    </source>
</evidence>
<gene>
    <name evidence="2" type="ORF">I3J27_31655</name>
</gene>
<dbReference type="EMBL" id="CP089391">
    <property type="protein sequence ID" value="WBL77534.1"/>
    <property type="molecule type" value="Genomic_DNA"/>
</dbReference>
<dbReference type="Proteomes" id="UP001179614">
    <property type="component" value="Chromosome"/>
</dbReference>
<feature type="transmembrane region" description="Helical" evidence="1">
    <location>
        <begin position="224"/>
        <end position="249"/>
    </location>
</feature>
<keyword evidence="3" id="KW-1185">Reference proteome</keyword>
<feature type="transmembrane region" description="Helical" evidence="1">
    <location>
        <begin position="340"/>
        <end position="358"/>
    </location>
</feature>
<sequence length="594" mass="64883">MADVNVTSDMVRRARATSTPNFRVETFSIALFASAISVLRSGFVFGLTSNLYHLPIVAGLYNEPQYRDDGFIQSLRYFASGVWLMLSGVERYVDDVPLLFFVLFFLSRLVSFVGLLCCASLLGVTERRDKIVFSLVVCFTAFLDGYSYAGSGGLFINYFTHSEMANGVALLAIYFAARGRYTTAVIAVGIIFFINAFFAVWLVPPLVLIGIRHLSQRKVTIGQISLRVLIGLVPCVPLGLVVLNGFLANPEFGHPFDLAGFLRQYFPGHVLIDSTSLADIVGLSAVTLIGALALFWPGRPASDLQAAYLGAILVYLIGIAVPFVTASPLILNLHLLRSGTVIHLLAALAIAALATNWLRRDKDAAFLPACLVILFLSFDGWTGLASVLAVLIFALRATVPGPAPSRQRTIGYLVLAMTVLVAYPLAIRSSLNFNRICNEAVAEWTDVGKWARSTPLTAVFLTPRRPELDGRAEVSIADMALDRGGVFEFVSHRRVWVDFKRGGSAMLTPSYYPTWRSRLTDVEGLNSLAERMAYASRNGIGYVIDICQSPEAQSGAVYRTKRLCVYSTDATEPTVRKDASVRGLPPDGRLRSSS</sequence>
<name>A0ABY7MH70_9BRAD</name>
<protein>
    <recommendedName>
        <fullName evidence="4">Glycosyltransferase RgtA/B/C/D-like domain-containing protein</fullName>
    </recommendedName>
</protein>
<reference evidence="2" key="1">
    <citation type="submission" date="2021-12" db="EMBL/GenBank/DDBJ databases">
        <title>Bradyrhizobium xenonodulans sp. nov.</title>
        <authorList>
            <person name="Claassens R."/>
            <person name="Venter S.N."/>
            <person name="Beukes C.W."/>
            <person name="Stepkowski T."/>
            <person name="Steenkamp E.T."/>
        </authorList>
    </citation>
    <scope>NUCLEOTIDE SEQUENCE</scope>
    <source>
        <strain evidence="2">14AB</strain>
    </source>
</reference>
<proteinExistence type="predicted"/>
<keyword evidence="1" id="KW-1133">Transmembrane helix</keyword>
<feature type="transmembrane region" description="Helical" evidence="1">
    <location>
        <begin position="184"/>
        <end position="204"/>
    </location>
</feature>
<evidence type="ECO:0000313" key="2">
    <source>
        <dbReference type="EMBL" id="WBL77534.1"/>
    </source>
</evidence>
<feature type="transmembrane region" description="Helical" evidence="1">
    <location>
        <begin position="131"/>
        <end position="149"/>
    </location>
</feature>
<feature type="transmembrane region" description="Helical" evidence="1">
    <location>
        <begin position="270"/>
        <end position="296"/>
    </location>
</feature>
<evidence type="ECO:0000256" key="1">
    <source>
        <dbReference type="SAM" id="Phobius"/>
    </source>
</evidence>
<dbReference type="RefSeq" id="WP_270162785.1">
    <property type="nucleotide sequence ID" value="NZ_CP089391.1"/>
</dbReference>
<feature type="transmembrane region" description="Helical" evidence="1">
    <location>
        <begin position="364"/>
        <end position="397"/>
    </location>
</feature>
<feature type="transmembrane region" description="Helical" evidence="1">
    <location>
        <begin position="99"/>
        <end position="124"/>
    </location>
</feature>
<keyword evidence="1" id="KW-0472">Membrane</keyword>
<organism evidence="2 3">
    <name type="scientific">Bradyrhizobium xenonodulans</name>
    <dbReference type="NCBI Taxonomy" id="2736875"/>
    <lineage>
        <taxon>Bacteria</taxon>
        <taxon>Pseudomonadati</taxon>
        <taxon>Pseudomonadota</taxon>
        <taxon>Alphaproteobacteria</taxon>
        <taxon>Hyphomicrobiales</taxon>
        <taxon>Nitrobacteraceae</taxon>
        <taxon>Bradyrhizobium</taxon>
    </lineage>
</organism>
<keyword evidence="1" id="KW-0812">Transmembrane</keyword>
<feature type="transmembrane region" description="Helical" evidence="1">
    <location>
        <begin position="308"/>
        <end position="333"/>
    </location>
</feature>
<accession>A0ABY7MH70</accession>
<feature type="transmembrane region" description="Helical" evidence="1">
    <location>
        <begin position="409"/>
        <end position="427"/>
    </location>
</feature>